<dbReference type="Pfam" id="PF13487">
    <property type="entry name" value="HD_5"/>
    <property type="match status" value="1"/>
</dbReference>
<dbReference type="SMART" id="SM00471">
    <property type="entry name" value="HDc"/>
    <property type="match status" value="1"/>
</dbReference>
<protein>
    <submittedName>
        <fullName evidence="2">HD-GYP domain-containing protein</fullName>
    </submittedName>
</protein>
<evidence type="ECO:0000313" key="2">
    <source>
        <dbReference type="EMBL" id="MCX7571216.1"/>
    </source>
</evidence>
<gene>
    <name evidence="2" type="ORF">OS242_14790</name>
</gene>
<dbReference type="Gene3D" id="1.10.3210.10">
    <property type="entry name" value="Hypothetical protein af1432"/>
    <property type="match status" value="1"/>
</dbReference>
<dbReference type="PANTHER" id="PTHR43155:SF2">
    <property type="entry name" value="CYCLIC DI-GMP PHOSPHODIESTERASE PA4108"/>
    <property type="match status" value="1"/>
</dbReference>
<proteinExistence type="predicted"/>
<dbReference type="PROSITE" id="PS51832">
    <property type="entry name" value="HD_GYP"/>
    <property type="match status" value="1"/>
</dbReference>
<evidence type="ECO:0000259" key="1">
    <source>
        <dbReference type="PROSITE" id="PS51832"/>
    </source>
</evidence>
<dbReference type="PANTHER" id="PTHR43155">
    <property type="entry name" value="CYCLIC DI-GMP PHOSPHODIESTERASE PA4108-RELATED"/>
    <property type="match status" value="1"/>
</dbReference>
<dbReference type="InterPro" id="IPR003607">
    <property type="entry name" value="HD/PDEase_dom"/>
</dbReference>
<reference evidence="2 3" key="1">
    <citation type="submission" date="2022-11" db="EMBL/GenBank/DDBJ databases">
        <title>Study of microbial diversity in lake waters.</title>
        <authorList>
            <person name="Zhang J."/>
        </authorList>
    </citation>
    <scope>NUCLEOTIDE SEQUENCE [LARGE SCALE GENOMIC DNA]</scope>
    <source>
        <strain evidence="2 3">DT12</strain>
    </source>
</reference>
<accession>A0ABT3X2S1</accession>
<evidence type="ECO:0000313" key="3">
    <source>
        <dbReference type="Proteomes" id="UP001208017"/>
    </source>
</evidence>
<dbReference type="SUPFAM" id="SSF109604">
    <property type="entry name" value="HD-domain/PDEase-like"/>
    <property type="match status" value="1"/>
</dbReference>
<dbReference type="InterPro" id="IPR037522">
    <property type="entry name" value="HD_GYP_dom"/>
</dbReference>
<feature type="domain" description="HD-GYP" evidence="1">
    <location>
        <begin position="105"/>
        <end position="301"/>
    </location>
</feature>
<name>A0ABT3X2S1_9BACL</name>
<dbReference type="EMBL" id="JAPMLT010000009">
    <property type="protein sequence ID" value="MCX7571216.1"/>
    <property type="molecule type" value="Genomic_DNA"/>
</dbReference>
<dbReference type="Proteomes" id="UP001208017">
    <property type="component" value="Unassembled WGS sequence"/>
</dbReference>
<comment type="caution">
    <text evidence="2">The sequence shown here is derived from an EMBL/GenBank/DDBJ whole genome shotgun (WGS) entry which is preliminary data.</text>
</comment>
<keyword evidence="3" id="KW-1185">Reference proteome</keyword>
<dbReference type="RefSeq" id="WP_267152460.1">
    <property type="nucleotide sequence ID" value="NZ_JAPMLT010000009.1"/>
</dbReference>
<sequence>MRHVTLDQVQPGNVLARTIYSSDGRPLLNTGVQLTVGMLSTLRRLGVTYIYIQDARFQDVVVEEVVSEQTRREALNNFSTAVQHIQNSGDFNTKQIQQTTGSVIDEILTNRKVLVNLSDIRTRDNELFMHAVNVCILSIVIGVNLKLNRAQLSDLALGALLHDIGKIELPDRLRKEEDKEVPQGLANDEKHTWRGYKRLRKKNEVSIVAAHVALQHHEFLDGSGYPRGISGDEIHLFAKIVAVANEFDNLINGSGDRKTMLPHEATEYLMSQAGKKFDHEVVIQFLRSVAVYPTGVSVKLDNGKVGIVVAQHKGLPARPVIRVFTREDSEWESHDVKEVDLATATTTFISKVVRD</sequence>
<dbReference type="CDD" id="cd00077">
    <property type="entry name" value="HDc"/>
    <property type="match status" value="1"/>
</dbReference>
<organism evidence="2 3">
    <name type="scientific">Tumebacillus lacus</name>
    <dbReference type="NCBI Taxonomy" id="2995335"/>
    <lineage>
        <taxon>Bacteria</taxon>
        <taxon>Bacillati</taxon>
        <taxon>Bacillota</taxon>
        <taxon>Bacilli</taxon>
        <taxon>Bacillales</taxon>
        <taxon>Alicyclobacillaceae</taxon>
        <taxon>Tumebacillus</taxon>
    </lineage>
</organism>